<evidence type="ECO:0000313" key="1">
    <source>
        <dbReference type="EMBL" id="ERT65274.1"/>
    </source>
</evidence>
<reference evidence="1 2" key="1">
    <citation type="submission" date="2013-08" db="EMBL/GenBank/DDBJ databases">
        <authorList>
            <person name="Weinstock G."/>
            <person name="Sodergren E."/>
            <person name="Wylie T."/>
            <person name="Fulton L."/>
            <person name="Fulton R."/>
            <person name="Fronick C."/>
            <person name="O'Laughlin M."/>
            <person name="Godfrey J."/>
            <person name="Miner T."/>
            <person name="Herter B."/>
            <person name="Appelbaum E."/>
            <person name="Cordes M."/>
            <person name="Lek S."/>
            <person name="Wollam A."/>
            <person name="Pepin K.H."/>
            <person name="Palsikar V.B."/>
            <person name="Mitreva M."/>
            <person name="Wilson R.K."/>
        </authorList>
    </citation>
    <scope>NUCLEOTIDE SEQUENCE [LARGE SCALE GENOMIC DNA]</scope>
    <source>
        <strain evidence="1 2">F0184</strain>
    </source>
</reference>
<evidence type="ECO:0000313" key="2">
    <source>
        <dbReference type="Proteomes" id="UP000017174"/>
    </source>
</evidence>
<gene>
    <name evidence="1" type="ORF">HMPREF0742_02119</name>
</gene>
<organism evidence="1 2">
    <name type="scientific">Rothia aeria F0184</name>
    <dbReference type="NCBI Taxonomy" id="888019"/>
    <lineage>
        <taxon>Bacteria</taxon>
        <taxon>Bacillati</taxon>
        <taxon>Actinomycetota</taxon>
        <taxon>Actinomycetes</taxon>
        <taxon>Micrococcales</taxon>
        <taxon>Micrococcaceae</taxon>
        <taxon>Rothia</taxon>
    </lineage>
</organism>
<comment type="caution">
    <text evidence="1">The sequence shown here is derived from an EMBL/GenBank/DDBJ whole genome shotgun (WGS) entry which is preliminary data.</text>
</comment>
<name>U7V291_9MICC</name>
<dbReference type="AlphaFoldDB" id="U7V291"/>
<proteinExistence type="predicted"/>
<dbReference type="EMBL" id="AXZG01000055">
    <property type="protein sequence ID" value="ERT65274.1"/>
    <property type="molecule type" value="Genomic_DNA"/>
</dbReference>
<accession>U7V291</accession>
<feature type="non-terminal residue" evidence="1">
    <location>
        <position position="1"/>
    </location>
</feature>
<dbReference type="Proteomes" id="UP000017174">
    <property type="component" value="Unassembled WGS sequence"/>
</dbReference>
<dbReference type="HOGENOM" id="CLU_3001354_0_0_11"/>
<sequence>VAVEVVGLLAAFSVFCDHQRRKTQNYRLIREAPAGLFAEPNLFTLEQYRLLIIFIHP</sequence>
<protein>
    <submittedName>
        <fullName evidence="1">Uncharacterized protein</fullName>
    </submittedName>
</protein>